<feature type="region of interest" description="Disordered" evidence="1">
    <location>
        <begin position="248"/>
        <end position="276"/>
    </location>
</feature>
<dbReference type="GO" id="GO:1990247">
    <property type="term" value="F:N6-methyladenosine-containing RNA reader activity"/>
    <property type="evidence" value="ECO:0007669"/>
    <property type="project" value="TreeGrafter"/>
</dbReference>
<name>A0A1Y2CRT0_9FUNG</name>
<gene>
    <name evidence="3" type="ORF">BCR33DRAFT_762888</name>
</gene>
<feature type="domain" description="YTH" evidence="2">
    <location>
        <begin position="569"/>
        <end position="754"/>
    </location>
</feature>
<keyword evidence="4" id="KW-1185">Reference proteome</keyword>
<feature type="region of interest" description="Disordered" evidence="1">
    <location>
        <begin position="617"/>
        <end position="643"/>
    </location>
</feature>
<evidence type="ECO:0000259" key="2">
    <source>
        <dbReference type="PROSITE" id="PS50882"/>
    </source>
</evidence>
<dbReference type="AlphaFoldDB" id="A0A1Y2CRT0"/>
<comment type="caution">
    <text evidence="3">The sequence shown here is derived from an EMBL/GenBank/DDBJ whole genome shotgun (WGS) entry which is preliminary data.</text>
</comment>
<dbReference type="GO" id="GO:0003729">
    <property type="term" value="F:mRNA binding"/>
    <property type="evidence" value="ECO:0007669"/>
    <property type="project" value="TreeGrafter"/>
</dbReference>
<evidence type="ECO:0000313" key="4">
    <source>
        <dbReference type="Proteomes" id="UP000193642"/>
    </source>
</evidence>
<reference evidence="3 4" key="1">
    <citation type="submission" date="2016-07" db="EMBL/GenBank/DDBJ databases">
        <title>Pervasive Adenine N6-methylation of Active Genes in Fungi.</title>
        <authorList>
            <consortium name="DOE Joint Genome Institute"/>
            <person name="Mondo S.J."/>
            <person name="Dannebaum R.O."/>
            <person name="Kuo R.C."/>
            <person name="Labutti K."/>
            <person name="Haridas S."/>
            <person name="Kuo A."/>
            <person name="Salamov A."/>
            <person name="Ahrendt S.R."/>
            <person name="Lipzen A."/>
            <person name="Sullivan W."/>
            <person name="Andreopoulos W.B."/>
            <person name="Clum A."/>
            <person name="Lindquist E."/>
            <person name="Daum C."/>
            <person name="Ramamoorthy G.K."/>
            <person name="Gryganskyi A."/>
            <person name="Culley D."/>
            <person name="Magnuson J.K."/>
            <person name="James T.Y."/>
            <person name="O'Malley M.A."/>
            <person name="Stajich J.E."/>
            <person name="Spatafora J.W."/>
            <person name="Visel A."/>
            <person name="Grigoriev I.V."/>
        </authorList>
    </citation>
    <scope>NUCLEOTIDE SEQUENCE [LARGE SCALE GENOMIC DNA]</scope>
    <source>
        <strain evidence="3 4">JEL800</strain>
    </source>
</reference>
<proteinExistence type="predicted"/>
<accession>A0A1Y2CRT0</accession>
<dbReference type="PANTHER" id="PTHR12357:SF89">
    <property type="entry name" value="YTH DOMAIN-CONTAINING FAMILY PROTEIN"/>
    <property type="match status" value="1"/>
</dbReference>
<dbReference type="PANTHER" id="PTHR12357">
    <property type="entry name" value="YTH YT521-B HOMOLOGY DOMAIN-CONTAINING"/>
    <property type="match status" value="1"/>
</dbReference>
<dbReference type="GO" id="GO:0061157">
    <property type="term" value="P:mRNA destabilization"/>
    <property type="evidence" value="ECO:0007669"/>
    <property type="project" value="TreeGrafter"/>
</dbReference>
<feature type="region of interest" description="Disordered" evidence="1">
    <location>
        <begin position="29"/>
        <end position="69"/>
    </location>
</feature>
<dbReference type="OrthoDB" id="306690at2759"/>
<feature type="region of interest" description="Disordered" evidence="1">
    <location>
        <begin position="455"/>
        <end position="517"/>
    </location>
</feature>
<dbReference type="Pfam" id="PF04146">
    <property type="entry name" value="YTH"/>
    <property type="match status" value="2"/>
</dbReference>
<feature type="region of interest" description="Disordered" evidence="1">
    <location>
        <begin position="1"/>
        <end position="20"/>
    </location>
</feature>
<evidence type="ECO:0000256" key="1">
    <source>
        <dbReference type="SAM" id="MobiDB-lite"/>
    </source>
</evidence>
<feature type="compositionally biased region" description="Low complexity" evidence="1">
    <location>
        <begin position="263"/>
        <end position="276"/>
    </location>
</feature>
<protein>
    <submittedName>
        <fullName evidence="3">YTH-domain-containing protein</fullName>
    </submittedName>
</protein>
<evidence type="ECO:0000313" key="3">
    <source>
        <dbReference type="EMBL" id="ORY49760.1"/>
    </source>
</evidence>
<dbReference type="Gene3D" id="3.10.590.10">
    <property type="entry name" value="ph1033 like domains"/>
    <property type="match status" value="1"/>
</dbReference>
<feature type="compositionally biased region" description="Low complexity" evidence="1">
    <location>
        <begin position="316"/>
        <end position="330"/>
    </location>
</feature>
<feature type="compositionally biased region" description="Low complexity" evidence="1">
    <location>
        <begin position="341"/>
        <end position="411"/>
    </location>
</feature>
<dbReference type="EMBL" id="MCGO01000008">
    <property type="protein sequence ID" value="ORY49760.1"/>
    <property type="molecule type" value="Genomic_DNA"/>
</dbReference>
<dbReference type="GO" id="GO:0005737">
    <property type="term" value="C:cytoplasm"/>
    <property type="evidence" value="ECO:0007669"/>
    <property type="project" value="TreeGrafter"/>
</dbReference>
<sequence length="783" mass="87010">MGFPPPSSTSSKDAADAHHQRTVFGLLASLLGDDDDDEDDENQGTRTRTAWASRPPPTNSNRGFNNAELRKEKNDLWLGRGGGGGGGAGYETQLESGDSQASTLNSNYPAFGLGGHRTHLDIGSSEYKSNALERGDSDTSPWNLGLDVASDGARDRVHSFNSINSSSGGDGGRGGLVMGRDALDNFASISLLNQDDGHLFSNVQQNQQQFQDSSFDFNMRKDSPFTNQQLYQQTGYVQETAQYQQYASMSTDSNHRFESSNSIQFQPQANQQQIQTPVNQAYSSQYVKHDYQREDRRDFQQSFDHNYGQSASLMMQQPQEISQQQQQYSRQRQHSDSMLYQQSVHQQQYQQQQQQQQQQQLPQHQKQQNWQSRPSSQLQSRSLLPPQTLQTKNSSQGYQTSTQHSQQQQQQVDSYRRRSASSSMSLSTQMYSPIEPSLPTKPGLRVTAQEYKPFHDSASSPYHPPSVTARFSSSSSSSTSTVSFPTPPLTRRSSAVTISPPTFPKQPSRQSPQTPVTLQSLQAQEYQPPEQTAVPPLVPATAAENVAQMIRERNLNPPLTYFEPRHPNARFFIIKSFREDHIYKSIKHSVWSSTEIGNKRLHQAYLLANPLALAPLQQSQSTSDTSKPPRLRASTAPVSSKPATQTGGPIYLFFSVNGSGHFCGLAEMTSPVSPSPLKIFSPSPSPSTSSTQSSASLATEYTSLFSVRWIYIRDIPNQMLRHLRVPANEGKAVTNSRDTQEVLGDVGWSMVEIFGRACEGGGRGTCLLDDWGWYEGRENGDGK</sequence>
<dbReference type="InterPro" id="IPR007275">
    <property type="entry name" value="YTH_domain"/>
</dbReference>
<dbReference type="CDD" id="cd21134">
    <property type="entry name" value="YTH"/>
    <property type="match status" value="1"/>
</dbReference>
<dbReference type="PROSITE" id="PS50882">
    <property type="entry name" value="YTH"/>
    <property type="match status" value="1"/>
</dbReference>
<feature type="compositionally biased region" description="Low complexity" evidence="1">
    <location>
        <begin position="465"/>
        <end position="484"/>
    </location>
</feature>
<dbReference type="STRING" id="329046.A0A1Y2CRT0"/>
<dbReference type="Proteomes" id="UP000193642">
    <property type="component" value="Unassembled WGS sequence"/>
</dbReference>
<feature type="compositionally biased region" description="Acidic residues" evidence="1">
    <location>
        <begin position="32"/>
        <end position="42"/>
    </location>
</feature>
<organism evidence="3 4">
    <name type="scientific">Rhizoclosmatium globosum</name>
    <dbReference type="NCBI Taxonomy" id="329046"/>
    <lineage>
        <taxon>Eukaryota</taxon>
        <taxon>Fungi</taxon>
        <taxon>Fungi incertae sedis</taxon>
        <taxon>Chytridiomycota</taxon>
        <taxon>Chytridiomycota incertae sedis</taxon>
        <taxon>Chytridiomycetes</taxon>
        <taxon>Chytridiales</taxon>
        <taxon>Chytriomycetaceae</taxon>
        <taxon>Rhizoclosmatium</taxon>
    </lineage>
</organism>
<dbReference type="InterPro" id="IPR045168">
    <property type="entry name" value="YTH_prot"/>
</dbReference>
<feature type="region of interest" description="Disordered" evidence="1">
    <location>
        <begin position="315"/>
        <end position="442"/>
    </location>
</feature>
<feature type="compositionally biased region" description="Polar residues" evidence="1">
    <location>
        <begin position="491"/>
        <end position="517"/>
    </location>
</feature>